<feature type="domain" description="Peptidase S24/S26A/S26B/S26C" evidence="8">
    <location>
        <begin position="63"/>
        <end position="138"/>
    </location>
</feature>
<evidence type="ECO:0000313" key="10">
    <source>
        <dbReference type="Proteomes" id="UP000070646"/>
    </source>
</evidence>
<evidence type="ECO:0000256" key="3">
    <source>
        <dbReference type="ARBA" id="ARBA00022692"/>
    </source>
</evidence>
<dbReference type="InterPro" id="IPR015927">
    <property type="entry name" value="Peptidase_S24_S26A/B/C"/>
</dbReference>
<dbReference type="Proteomes" id="UP000070646">
    <property type="component" value="Unassembled WGS sequence"/>
</dbReference>
<accession>A0A133MN76</accession>
<dbReference type="GO" id="GO:0012505">
    <property type="term" value="C:endomembrane system"/>
    <property type="evidence" value="ECO:0007669"/>
    <property type="project" value="UniProtKB-SubCell"/>
</dbReference>
<evidence type="ECO:0000256" key="6">
    <source>
        <dbReference type="NCBIfam" id="TIGR02228"/>
    </source>
</evidence>
<keyword evidence="4 7" id="KW-1133">Transmembrane helix</keyword>
<reference evidence="9 10" key="1">
    <citation type="submission" date="2016-01" db="EMBL/GenBank/DDBJ databases">
        <authorList>
            <person name="Oliw E.H."/>
        </authorList>
    </citation>
    <scope>NUCLEOTIDE SEQUENCE [LARGE SCALE GENOMIC DNA]</scope>
    <source>
        <strain evidence="9 10">MJR7757A</strain>
    </source>
</reference>
<dbReference type="Gene3D" id="2.10.109.10">
    <property type="entry name" value="Umud Fragment, subunit A"/>
    <property type="match status" value="1"/>
</dbReference>
<evidence type="ECO:0000256" key="4">
    <source>
        <dbReference type="ARBA" id="ARBA00022989"/>
    </source>
</evidence>
<dbReference type="EMBL" id="LRPU01000197">
    <property type="protein sequence ID" value="KXA05492.1"/>
    <property type="molecule type" value="Genomic_DNA"/>
</dbReference>
<dbReference type="InterPro" id="IPR036286">
    <property type="entry name" value="LexA/Signal_pep-like_sf"/>
</dbReference>
<dbReference type="SUPFAM" id="SSF51306">
    <property type="entry name" value="LexA/Signal peptidase"/>
    <property type="match status" value="1"/>
</dbReference>
<keyword evidence="3 7" id="KW-0812">Transmembrane</keyword>
<evidence type="ECO:0000256" key="5">
    <source>
        <dbReference type="ARBA" id="ARBA00023136"/>
    </source>
</evidence>
<dbReference type="InterPro" id="IPR001733">
    <property type="entry name" value="Peptidase_S26B"/>
</dbReference>
<dbReference type="PRINTS" id="PR00728">
    <property type="entry name" value="SIGNALPTASE"/>
</dbReference>
<sequence length="184" mass="20690">MNINIIGELYFIFSKGEFMNSKKIVNTIYYIVISMLVIILVNNFMSKSDSMFKAVGFRTYSILSGSMEPEINTGDLAIVKSVDAEDVKVGEIITFKYEGKVVTHRVVEKNEEGFITKGDNNNANDTEIVRVEDLIGKVLFHMPFLGYVTVFLSNPIVISGLMVLIAISILWDTFKVDKKKTIKA</sequence>
<dbReference type="AlphaFoldDB" id="A0A133MN76"/>
<dbReference type="CDD" id="cd06530">
    <property type="entry name" value="S26_SPase_I"/>
    <property type="match status" value="1"/>
</dbReference>
<evidence type="ECO:0000259" key="8">
    <source>
        <dbReference type="Pfam" id="PF00717"/>
    </source>
</evidence>
<dbReference type="PATRIC" id="fig|1502.174.peg.3059"/>
<gene>
    <name evidence="9" type="ORF">HMPREF3222_03036</name>
</gene>
<dbReference type="NCBIfam" id="TIGR02228">
    <property type="entry name" value="sigpep_I_arch"/>
    <property type="match status" value="1"/>
</dbReference>
<comment type="subcellular location">
    <subcellularLocation>
        <location evidence="1">Endomembrane system</location>
    </subcellularLocation>
</comment>
<comment type="caution">
    <text evidence="9">The sequence shown here is derived from an EMBL/GenBank/DDBJ whole genome shotgun (WGS) entry which is preliminary data.</text>
</comment>
<dbReference type="InterPro" id="IPR019533">
    <property type="entry name" value="Peptidase_S26"/>
</dbReference>
<evidence type="ECO:0000256" key="1">
    <source>
        <dbReference type="ARBA" id="ARBA00004308"/>
    </source>
</evidence>
<feature type="transmembrane region" description="Helical" evidence="7">
    <location>
        <begin position="27"/>
        <end position="45"/>
    </location>
</feature>
<protein>
    <recommendedName>
        <fullName evidence="6">Signal peptidase I</fullName>
        <ecNumber evidence="6">3.4.21.89</ecNumber>
    </recommendedName>
</protein>
<name>A0A133MN76_CLOPF</name>
<dbReference type="PANTHER" id="PTHR10806">
    <property type="entry name" value="SIGNAL PEPTIDASE COMPLEX CATALYTIC SUBUNIT SEC11"/>
    <property type="match status" value="1"/>
</dbReference>
<dbReference type="PANTHER" id="PTHR10806:SF6">
    <property type="entry name" value="SIGNAL PEPTIDASE COMPLEX CATALYTIC SUBUNIT SEC11"/>
    <property type="match status" value="1"/>
</dbReference>
<dbReference type="GO" id="GO:0006465">
    <property type="term" value="P:signal peptide processing"/>
    <property type="evidence" value="ECO:0007669"/>
    <property type="project" value="UniProtKB-UniRule"/>
</dbReference>
<organism evidence="9 10">
    <name type="scientific">Clostridium perfringens</name>
    <dbReference type="NCBI Taxonomy" id="1502"/>
    <lineage>
        <taxon>Bacteria</taxon>
        <taxon>Bacillati</taxon>
        <taxon>Bacillota</taxon>
        <taxon>Clostridia</taxon>
        <taxon>Eubacteriales</taxon>
        <taxon>Clostridiaceae</taxon>
        <taxon>Clostridium</taxon>
    </lineage>
</organism>
<evidence type="ECO:0000256" key="7">
    <source>
        <dbReference type="SAM" id="Phobius"/>
    </source>
</evidence>
<dbReference type="GO" id="GO:0009003">
    <property type="term" value="F:signal peptidase activity"/>
    <property type="evidence" value="ECO:0007669"/>
    <property type="project" value="UniProtKB-EC"/>
</dbReference>
<feature type="transmembrane region" description="Helical" evidence="7">
    <location>
        <begin position="144"/>
        <end position="171"/>
    </location>
</feature>
<dbReference type="GO" id="GO:0016020">
    <property type="term" value="C:membrane"/>
    <property type="evidence" value="ECO:0007669"/>
    <property type="project" value="UniProtKB-UniRule"/>
</dbReference>
<dbReference type="EC" id="3.4.21.89" evidence="6"/>
<keyword evidence="5 7" id="KW-0472">Membrane</keyword>
<evidence type="ECO:0000313" key="9">
    <source>
        <dbReference type="EMBL" id="KXA05492.1"/>
    </source>
</evidence>
<keyword evidence="2" id="KW-0645">Protease</keyword>
<evidence type="ECO:0000256" key="2">
    <source>
        <dbReference type="ARBA" id="ARBA00022670"/>
    </source>
</evidence>
<keyword evidence="2" id="KW-0378">Hydrolase</keyword>
<dbReference type="GO" id="GO:0004252">
    <property type="term" value="F:serine-type endopeptidase activity"/>
    <property type="evidence" value="ECO:0007669"/>
    <property type="project" value="UniProtKB-UniRule"/>
</dbReference>
<proteinExistence type="predicted"/>
<dbReference type="Pfam" id="PF00717">
    <property type="entry name" value="Peptidase_S24"/>
    <property type="match status" value="1"/>
</dbReference>